<name>A0A0T6DUA5_9GAMM</name>
<dbReference type="RefSeq" id="WP_058023597.1">
    <property type="nucleotide sequence ID" value="NZ_LNDJ01000002.1"/>
</dbReference>
<dbReference type="Proteomes" id="UP000051202">
    <property type="component" value="Unassembled WGS sequence"/>
</dbReference>
<evidence type="ECO:0008006" key="4">
    <source>
        <dbReference type="Google" id="ProtNLM"/>
    </source>
</evidence>
<dbReference type="GeneID" id="300925200"/>
<organism evidence="2 3">
    <name type="scientific">Psychrobacter piscatorii</name>
    <dbReference type="NCBI Taxonomy" id="554343"/>
    <lineage>
        <taxon>Bacteria</taxon>
        <taxon>Pseudomonadati</taxon>
        <taxon>Pseudomonadota</taxon>
        <taxon>Gammaproteobacteria</taxon>
        <taxon>Moraxellales</taxon>
        <taxon>Moraxellaceae</taxon>
        <taxon>Psychrobacter</taxon>
    </lineage>
</organism>
<evidence type="ECO:0000313" key="3">
    <source>
        <dbReference type="Proteomes" id="UP000051202"/>
    </source>
</evidence>
<evidence type="ECO:0000256" key="1">
    <source>
        <dbReference type="SAM" id="MobiDB-lite"/>
    </source>
</evidence>
<dbReference type="Pfam" id="PF18845">
    <property type="entry name" value="baeRF_family3"/>
    <property type="match status" value="1"/>
</dbReference>
<dbReference type="EMBL" id="LNDJ01000002">
    <property type="protein sequence ID" value="KRU23609.1"/>
    <property type="molecule type" value="Genomic_DNA"/>
</dbReference>
<dbReference type="InterPro" id="IPR041289">
    <property type="entry name" value="Bact_RF_family3"/>
</dbReference>
<protein>
    <recommendedName>
        <fullName evidence="4">Methyl-accepting chemotaxis protein</fullName>
    </recommendedName>
</protein>
<feature type="region of interest" description="Disordered" evidence="1">
    <location>
        <begin position="165"/>
        <end position="185"/>
    </location>
</feature>
<gene>
    <name evidence="2" type="ORF">AS194_03630</name>
</gene>
<comment type="caution">
    <text evidence="2">The sequence shown here is derived from an EMBL/GenBank/DDBJ whole genome shotgun (WGS) entry which is preliminary data.</text>
</comment>
<evidence type="ECO:0000313" key="2">
    <source>
        <dbReference type="EMBL" id="KRU23609.1"/>
    </source>
</evidence>
<dbReference type="STRING" id="554343.AS194_03630"/>
<dbReference type="AlphaFoldDB" id="A0A0T6DUA5"/>
<proteinExistence type="predicted"/>
<sequence length="370" mass="41370">MKATLKSLRETKANPAVSIFVKTHRAHPANEQDPIALKNQLKVVEDRLNKEYDKSTATTILDNIHAKTKELNHNYNLDTLAIFASTDDVQIVRMPIDTTERVVISDSFATRDLVRDMASAVHYYTVVLTRDNSRLIEASNDRVIREFDKDDDIQNNMENIQFPVENNGLYTTGDGGSDRSSNNESSHLKEYFNQVDKSVQELWGEHKMPLVIVGDAKNIGYYKEVCDRPDNIIATVSNVTNLEDGSAQHIVDSVQEAVEEYRTSLHHAALGEIDKARGANMLQTDLQEVYRSAFQGAGETLYVRRGYIQSAKIDEKAQTLSLVSDASAEGVTDDAIGEIIEHVIHNGGKAVFMPQDIMGEDQPIALVTRY</sequence>
<reference evidence="2 3" key="1">
    <citation type="submission" date="2015-11" db="EMBL/GenBank/DDBJ databases">
        <title>Permanent draft genome of Psychrobacter piscatorii LQ58.</title>
        <authorList>
            <person name="Zhou M."/>
            <person name="Dong B."/>
            <person name="Liu Q."/>
        </authorList>
    </citation>
    <scope>NUCLEOTIDE SEQUENCE [LARGE SCALE GENOMIC DNA]</scope>
    <source>
        <strain evidence="2 3">LQ58</strain>
    </source>
</reference>
<keyword evidence="3" id="KW-1185">Reference proteome</keyword>
<accession>A0A0T6DUA5</accession>